<evidence type="ECO:0000256" key="3">
    <source>
        <dbReference type="SAM" id="MobiDB-lite"/>
    </source>
</evidence>
<dbReference type="EnsemblPlants" id="OPUNC07G15450.1">
    <property type="protein sequence ID" value="OPUNC07G15450.1"/>
    <property type="gene ID" value="OPUNC07G15450"/>
</dbReference>
<dbReference type="Proteomes" id="UP000026962">
    <property type="component" value="Chromosome 7"/>
</dbReference>
<evidence type="ECO:0000313" key="5">
    <source>
        <dbReference type="Proteomes" id="UP000026962"/>
    </source>
</evidence>
<dbReference type="GO" id="GO:0016020">
    <property type="term" value="C:membrane"/>
    <property type="evidence" value="ECO:0007669"/>
    <property type="project" value="UniProtKB-SubCell"/>
</dbReference>
<evidence type="ECO:0000256" key="2">
    <source>
        <dbReference type="ARBA" id="ARBA00023136"/>
    </source>
</evidence>
<protein>
    <submittedName>
        <fullName evidence="4">Uncharacterized protein</fullName>
    </submittedName>
</protein>
<dbReference type="Gramene" id="OPUNC07G15450.1">
    <property type="protein sequence ID" value="OPUNC07G15450.1"/>
    <property type="gene ID" value="OPUNC07G15450"/>
</dbReference>
<sequence>MTQGKLSGTKKPHRTACCLLLAAVVVLGALVLALYLVYRPRPPRVVATPVDVTIELFSLVPPKLKAAVGVHVVVSNPSNSPYRYGESLASVTYHGRAVGTSVVPRGEIEARATRLVEPETAVDVVSVAESPHFASDAAAGVLPFVAVTTVEGKALVLRSFEVSVSVEVVCYVQMYVFHGESTSHCVSTVRTATETVSSEPSGRGARSTAIPSYN</sequence>
<feature type="region of interest" description="Disordered" evidence="3">
    <location>
        <begin position="194"/>
        <end position="214"/>
    </location>
</feature>
<dbReference type="HOGENOM" id="CLU_050605_4_1_1"/>
<name>A0A0E0LLH0_ORYPU</name>
<keyword evidence="5" id="KW-1185">Reference proteome</keyword>
<dbReference type="AlphaFoldDB" id="A0A0E0LLH0"/>
<reference evidence="4" key="1">
    <citation type="submission" date="2015-04" db="UniProtKB">
        <authorList>
            <consortium name="EnsemblPlants"/>
        </authorList>
    </citation>
    <scope>IDENTIFICATION</scope>
</reference>
<dbReference type="STRING" id="4537.A0A0E0LLH0"/>
<evidence type="ECO:0000313" key="4">
    <source>
        <dbReference type="EnsemblPlants" id="OPUNC07G15450.1"/>
    </source>
</evidence>
<reference evidence="4" key="2">
    <citation type="submission" date="2018-05" db="EMBL/GenBank/DDBJ databases">
        <title>OpunRS2 (Oryza punctata Reference Sequence Version 2).</title>
        <authorList>
            <person name="Zhang J."/>
            <person name="Kudrna D."/>
            <person name="Lee S."/>
            <person name="Talag J."/>
            <person name="Welchert J."/>
            <person name="Wing R.A."/>
        </authorList>
    </citation>
    <scope>NUCLEOTIDE SEQUENCE [LARGE SCALE GENOMIC DNA]</scope>
</reference>
<accession>A0A0E0LLH0</accession>
<dbReference type="PANTHER" id="PTHR31234:SF26">
    <property type="entry name" value="OS07G0524400 PROTEIN"/>
    <property type="match status" value="1"/>
</dbReference>
<dbReference type="GO" id="GO:0098542">
    <property type="term" value="P:defense response to other organism"/>
    <property type="evidence" value="ECO:0007669"/>
    <property type="project" value="InterPro"/>
</dbReference>
<dbReference type="OMA" id="RMYVFHG"/>
<dbReference type="eggNOG" id="ENOG502T258">
    <property type="taxonomic scope" value="Eukaryota"/>
</dbReference>
<proteinExistence type="predicted"/>
<organism evidence="4">
    <name type="scientific">Oryza punctata</name>
    <name type="common">Red rice</name>
    <dbReference type="NCBI Taxonomy" id="4537"/>
    <lineage>
        <taxon>Eukaryota</taxon>
        <taxon>Viridiplantae</taxon>
        <taxon>Streptophyta</taxon>
        <taxon>Embryophyta</taxon>
        <taxon>Tracheophyta</taxon>
        <taxon>Spermatophyta</taxon>
        <taxon>Magnoliopsida</taxon>
        <taxon>Liliopsida</taxon>
        <taxon>Poales</taxon>
        <taxon>Poaceae</taxon>
        <taxon>BOP clade</taxon>
        <taxon>Oryzoideae</taxon>
        <taxon>Oryzeae</taxon>
        <taxon>Oryzinae</taxon>
        <taxon>Oryza</taxon>
    </lineage>
</organism>
<evidence type="ECO:0000256" key="1">
    <source>
        <dbReference type="ARBA" id="ARBA00004370"/>
    </source>
</evidence>
<keyword evidence="2" id="KW-0472">Membrane</keyword>
<comment type="subcellular location">
    <subcellularLocation>
        <location evidence="1">Membrane</location>
    </subcellularLocation>
</comment>
<dbReference type="InterPro" id="IPR044839">
    <property type="entry name" value="NDR1-like"/>
</dbReference>
<dbReference type="PANTHER" id="PTHR31234">
    <property type="entry name" value="LATE EMBRYOGENESIS ABUNDANT (LEA) HYDROXYPROLINE-RICH GLYCOPROTEIN FAMILY"/>
    <property type="match status" value="1"/>
</dbReference>